<dbReference type="AlphaFoldDB" id="A0A8X7VYG1"/>
<keyword evidence="2" id="KW-1185">Reference proteome</keyword>
<evidence type="ECO:0000313" key="2">
    <source>
        <dbReference type="Proteomes" id="UP000886595"/>
    </source>
</evidence>
<name>A0A8X7VYG1_BRACI</name>
<comment type="caution">
    <text evidence="1">The sequence shown here is derived from an EMBL/GenBank/DDBJ whole genome shotgun (WGS) entry which is preliminary data.</text>
</comment>
<proteinExistence type="predicted"/>
<accession>A0A8X7VYG1</accession>
<evidence type="ECO:0000313" key="1">
    <source>
        <dbReference type="EMBL" id="KAG2319080.1"/>
    </source>
</evidence>
<organism evidence="1 2">
    <name type="scientific">Brassica carinata</name>
    <name type="common">Ethiopian mustard</name>
    <name type="synonym">Abyssinian cabbage</name>
    <dbReference type="NCBI Taxonomy" id="52824"/>
    <lineage>
        <taxon>Eukaryota</taxon>
        <taxon>Viridiplantae</taxon>
        <taxon>Streptophyta</taxon>
        <taxon>Embryophyta</taxon>
        <taxon>Tracheophyta</taxon>
        <taxon>Spermatophyta</taxon>
        <taxon>Magnoliopsida</taxon>
        <taxon>eudicotyledons</taxon>
        <taxon>Gunneridae</taxon>
        <taxon>Pentapetalae</taxon>
        <taxon>rosids</taxon>
        <taxon>malvids</taxon>
        <taxon>Brassicales</taxon>
        <taxon>Brassicaceae</taxon>
        <taxon>Brassiceae</taxon>
        <taxon>Brassica</taxon>
    </lineage>
</organism>
<protein>
    <submittedName>
        <fullName evidence="1">Uncharacterized protein</fullName>
    </submittedName>
</protein>
<sequence>MSESTQCGDMFLLLVLPWRPHLLIVVVLGNPPSLFWLLERPTLIVVVLGCQQIVEMGLHNGKSEEEPFEYEVEEEEGRKGPGEEDPLLFCSIESGE</sequence>
<dbReference type="Proteomes" id="UP000886595">
    <property type="component" value="Unassembled WGS sequence"/>
</dbReference>
<gene>
    <name evidence="1" type="ORF">Bca52824_012293</name>
</gene>
<reference evidence="1 2" key="1">
    <citation type="submission" date="2020-02" db="EMBL/GenBank/DDBJ databases">
        <authorList>
            <person name="Ma Q."/>
            <person name="Huang Y."/>
            <person name="Song X."/>
            <person name="Pei D."/>
        </authorList>
    </citation>
    <scope>NUCLEOTIDE SEQUENCE [LARGE SCALE GENOMIC DNA]</scope>
    <source>
        <strain evidence="1">Sxm20200214</strain>
        <tissue evidence="1">Leaf</tissue>
    </source>
</reference>
<dbReference type="EMBL" id="JAAMPC010000003">
    <property type="protein sequence ID" value="KAG2319080.1"/>
    <property type="molecule type" value="Genomic_DNA"/>
</dbReference>